<sequence length="300" mass="30875">MATAREKVSGSSPSPLDALERRVAALERDRELLMERYARQLELDNEQLRALLGGAPDLASAPGTSTDAVPSIGPASDPATAAPASAAAMLAHTLGLVEDQVDDVERLAAAGESASAVDTALLVTRRSAAALRASVADAELRENLVTSMTPPDSPLPPPPGLHNFTVPVGGNRTVPFRVAEIAVLQLAGLRRSLAEKHVDAAIAEYERVGAARAAVDLHQVLDRIEAVQRAIAHAETVLPFVINQPPQRLRWRKLVTFGLGGTLIVAANAGAAVVIGPVAAAVSAAVGSAAIGAAAAPLVM</sequence>
<gene>
    <name evidence="4" type="ORF">SAMN06264365_110247</name>
</gene>
<dbReference type="Proteomes" id="UP000198415">
    <property type="component" value="Unassembled WGS sequence"/>
</dbReference>
<dbReference type="AlphaFoldDB" id="A0A239C1U8"/>
<keyword evidence="3" id="KW-0812">Transmembrane</keyword>
<accession>A0A239C1U8</accession>
<feature type="coiled-coil region" evidence="1">
    <location>
        <begin position="16"/>
        <end position="43"/>
    </location>
</feature>
<dbReference type="RefSeq" id="WP_089295777.1">
    <property type="nucleotide sequence ID" value="NZ_BOMU01000062.1"/>
</dbReference>
<keyword evidence="3" id="KW-1133">Transmembrane helix</keyword>
<proteinExistence type="predicted"/>
<feature type="region of interest" description="Disordered" evidence="2">
    <location>
        <begin position="57"/>
        <end position="80"/>
    </location>
</feature>
<feature type="transmembrane region" description="Helical" evidence="3">
    <location>
        <begin position="254"/>
        <end position="275"/>
    </location>
</feature>
<evidence type="ECO:0000256" key="2">
    <source>
        <dbReference type="SAM" id="MobiDB-lite"/>
    </source>
</evidence>
<evidence type="ECO:0000256" key="1">
    <source>
        <dbReference type="SAM" id="Coils"/>
    </source>
</evidence>
<feature type="transmembrane region" description="Helical" evidence="3">
    <location>
        <begin position="281"/>
        <end position="299"/>
    </location>
</feature>
<keyword evidence="3" id="KW-0472">Membrane</keyword>
<name>A0A239C1U8_9ACTN</name>
<keyword evidence="1" id="KW-0175">Coiled coil</keyword>
<evidence type="ECO:0000256" key="3">
    <source>
        <dbReference type="SAM" id="Phobius"/>
    </source>
</evidence>
<organism evidence="4 5">
    <name type="scientific">Actinoplanes regularis</name>
    <dbReference type="NCBI Taxonomy" id="52697"/>
    <lineage>
        <taxon>Bacteria</taxon>
        <taxon>Bacillati</taxon>
        <taxon>Actinomycetota</taxon>
        <taxon>Actinomycetes</taxon>
        <taxon>Micromonosporales</taxon>
        <taxon>Micromonosporaceae</taxon>
        <taxon>Actinoplanes</taxon>
    </lineage>
</organism>
<keyword evidence="5" id="KW-1185">Reference proteome</keyword>
<evidence type="ECO:0000313" key="5">
    <source>
        <dbReference type="Proteomes" id="UP000198415"/>
    </source>
</evidence>
<protein>
    <submittedName>
        <fullName evidence="4">Uncharacterized protein</fullName>
    </submittedName>
</protein>
<dbReference type="EMBL" id="FZNR01000010">
    <property type="protein sequence ID" value="SNS13899.1"/>
    <property type="molecule type" value="Genomic_DNA"/>
</dbReference>
<evidence type="ECO:0000313" key="4">
    <source>
        <dbReference type="EMBL" id="SNS13899.1"/>
    </source>
</evidence>
<reference evidence="4 5" key="1">
    <citation type="submission" date="2017-06" db="EMBL/GenBank/DDBJ databases">
        <authorList>
            <person name="Kim H.J."/>
            <person name="Triplett B.A."/>
        </authorList>
    </citation>
    <scope>NUCLEOTIDE SEQUENCE [LARGE SCALE GENOMIC DNA]</scope>
    <source>
        <strain evidence="4 5">DSM 43151</strain>
    </source>
</reference>